<dbReference type="InterPro" id="IPR024925">
    <property type="entry name" value="Malonyl_CoA-ACP_transAc"/>
</dbReference>
<name>A0ABY5PK68_9ACTN</name>
<keyword evidence="8" id="KW-1185">Reference proteome</keyword>
<dbReference type="InterPro" id="IPR014043">
    <property type="entry name" value="Acyl_transferase_dom"/>
</dbReference>
<dbReference type="PIRSF" id="PIRSF000446">
    <property type="entry name" value="Mct"/>
    <property type="match status" value="1"/>
</dbReference>
<dbReference type="Proteomes" id="UP001058860">
    <property type="component" value="Chromosome"/>
</dbReference>
<dbReference type="PANTHER" id="PTHR42681:SF1">
    <property type="entry name" value="MALONYL-COA-ACYL CARRIER PROTEIN TRANSACYLASE, MITOCHONDRIAL"/>
    <property type="match status" value="1"/>
</dbReference>
<dbReference type="EC" id="2.3.1.39" evidence="4"/>
<dbReference type="Pfam" id="PF00698">
    <property type="entry name" value="Acyl_transf_1"/>
    <property type="match status" value="1"/>
</dbReference>
<dbReference type="InterPro" id="IPR016036">
    <property type="entry name" value="Malonyl_transacylase_ACP-bd"/>
</dbReference>
<evidence type="ECO:0000256" key="4">
    <source>
        <dbReference type="PIRNR" id="PIRNR000446"/>
    </source>
</evidence>
<evidence type="ECO:0000256" key="3">
    <source>
        <dbReference type="ARBA" id="ARBA00048462"/>
    </source>
</evidence>
<keyword evidence="2 4" id="KW-0012">Acyltransferase</keyword>
<dbReference type="InterPro" id="IPR050858">
    <property type="entry name" value="Mal-CoA-ACP_Trans/PKS_FabD"/>
</dbReference>
<reference evidence="8" key="1">
    <citation type="submission" date="2021-11" db="EMBL/GenBank/DDBJ databases">
        <title>Cultivation dependent microbiological survey of springs from the worlds oldest radium mine currently devoted to the extraction of radon-saturated water.</title>
        <authorList>
            <person name="Kapinusova G."/>
            <person name="Smrhova T."/>
            <person name="Strejcek M."/>
            <person name="Suman J."/>
            <person name="Jani K."/>
            <person name="Pajer P."/>
            <person name="Uhlik O."/>
        </authorList>
    </citation>
    <scope>NUCLEOTIDE SEQUENCE [LARGE SCALE GENOMIC DNA]</scope>
    <source>
        <strain evidence="8">J379</strain>
    </source>
</reference>
<dbReference type="RefSeq" id="WP_353865530.1">
    <property type="nucleotide sequence ID" value="NZ_CP088295.1"/>
</dbReference>
<evidence type="ECO:0000313" key="7">
    <source>
        <dbReference type="EMBL" id="UUY05061.1"/>
    </source>
</evidence>
<protein>
    <recommendedName>
        <fullName evidence="4">Malonyl CoA-acyl carrier protein transacylase</fullName>
        <ecNumber evidence="4">2.3.1.39</ecNumber>
    </recommendedName>
</protein>
<feature type="region of interest" description="Disordered" evidence="5">
    <location>
        <begin position="1"/>
        <end position="20"/>
    </location>
</feature>
<proteinExistence type="inferred from homology"/>
<organism evidence="7 8">
    <name type="scientific">Svornostia abyssi</name>
    <dbReference type="NCBI Taxonomy" id="2898438"/>
    <lineage>
        <taxon>Bacteria</taxon>
        <taxon>Bacillati</taxon>
        <taxon>Actinomycetota</taxon>
        <taxon>Thermoleophilia</taxon>
        <taxon>Solirubrobacterales</taxon>
        <taxon>Baekduiaceae</taxon>
        <taxon>Svornostia</taxon>
    </lineage>
</organism>
<evidence type="ECO:0000256" key="1">
    <source>
        <dbReference type="ARBA" id="ARBA00022679"/>
    </source>
</evidence>
<comment type="catalytic activity">
    <reaction evidence="3 4">
        <text>holo-[ACP] + malonyl-CoA = malonyl-[ACP] + CoA</text>
        <dbReference type="Rhea" id="RHEA:41792"/>
        <dbReference type="Rhea" id="RHEA-COMP:9623"/>
        <dbReference type="Rhea" id="RHEA-COMP:9685"/>
        <dbReference type="ChEBI" id="CHEBI:57287"/>
        <dbReference type="ChEBI" id="CHEBI:57384"/>
        <dbReference type="ChEBI" id="CHEBI:64479"/>
        <dbReference type="ChEBI" id="CHEBI:78449"/>
        <dbReference type="EC" id="2.3.1.39"/>
    </reaction>
</comment>
<dbReference type="InterPro" id="IPR001227">
    <property type="entry name" value="Ac_transferase_dom_sf"/>
</dbReference>
<sequence>MPTAVLFPGQGSHADGMEEPWSDAPRLQAGLALLDYDPFSRLDEGTRYQQPAIFLCSVAAWDARVEDPEAAAPIAGAGHSLGEYAALVAAGALAFEDALRLVDVRAAAMDRANELVPGGMVALLGGDIDVARALARQTGLHVANDNAPGQVVLSGREEGIEQALELGREYEVRARRLPVSAAFHTPLMAPASDDLAAALREVEVLAPTFPVISNATAEPFSDIRGELVANLLAPVRFRETLLALADEGVETFEEVGPGRVLSGLVRRTVTVAA</sequence>
<gene>
    <name evidence="7" type="ORF">LRS13_05895</name>
</gene>
<evidence type="ECO:0000256" key="2">
    <source>
        <dbReference type="ARBA" id="ARBA00023315"/>
    </source>
</evidence>
<accession>A0ABY5PK68</accession>
<dbReference type="EMBL" id="CP088295">
    <property type="protein sequence ID" value="UUY05061.1"/>
    <property type="molecule type" value="Genomic_DNA"/>
</dbReference>
<dbReference type="Gene3D" id="3.30.70.250">
    <property type="entry name" value="Malonyl-CoA ACP transacylase, ACP-binding"/>
    <property type="match status" value="1"/>
</dbReference>
<evidence type="ECO:0000259" key="6">
    <source>
        <dbReference type="SMART" id="SM00827"/>
    </source>
</evidence>
<comment type="similarity">
    <text evidence="4">Belongs to the fabD family.</text>
</comment>
<evidence type="ECO:0000313" key="8">
    <source>
        <dbReference type="Proteomes" id="UP001058860"/>
    </source>
</evidence>
<dbReference type="SUPFAM" id="SSF52151">
    <property type="entry name" value="FabD/lysophospholipase-like"/>
    <property type="match status" value="1"/>
</dbReference>
<dbReference type="SMART" id="SM00827">
    <property type="entry name" value="PKS_AT"/>
    <property type="match status" value="1"/>
</dbReference>
<feature type="domain" description="Malonyl-CoA:ACP transacylase (MAT)" evidence="6">
    <location>
        <begin position="6"/>
        <end position="272"/>
    </location>
</feature>
<keyword evidence="1 4" id="KW-0808">Transferase</keyword>
<dbReference type="InterPro" id="IPR016035">
    <property type="entry name" value="Acyl_Trfase/lysoPLipase"/>
</dbReference>
<evidence type="ECO:0000256" key="5">
    <source>
        <dbReference type="SAM" id="MobiDB-lite"/>
    </source>
</evidence>
<dbReference type="SUPFAM" id="SSF55048">
    <property type="entry name" value="Probable ACP-binding domain of malonyl-CoA ACP transacylase"/>
    <property type="match status" value="1"/>
</dbReference>
<dbReference type="PANTHER" id="PTHR42681">
    <property type="entry name" value="MALONYL-COA-ACYL CARRIER PROTEIN TRANSACYLASE, MITOCHONDRIAL"/>
    <property type="match status" value="1"/>
</dbReference>
<dbReference type="Gene3D" id="3.40.366.10">
    <property type="entry name" value="Malonyl-Coenzyme A Acyl Carrier Protein, domain 2"/>
    <property type="match status" value="1"/>
</dbReference>